<dbReference type="GO" id="GO:0016320">
    <property type="term" value="P:endoplasmic reticulum membrane fusion"/>
    <property type="evidence" value="ECO:0007669"/>
    <property type="project" value="TreeGrafter"/>
</dbReference>
<dbReference type="HAMAP" id="MF_03109">
    <property type="entry name" value="Sey1"/>
    <property type="match status" value="1"/>
</dbReference>
<keyword evidence="5 8" id="KW-1133">Transmembrane helix</keyword>
<dbReference type="Pfam" id="PF05879">
    <property type="entry name" value="RHD3_GTPase"/>
    <property type="match status" value="1"/>
</dbReference>
<evidence type="ECO:0000256" key="6">
    <source>
        <dbReference type="ARBA" id="ARBA00023134"/>
    </source>
</evidence>
<dbReference type="CDD" id="cd01851">
    <property type="entry name" value="GBP"/>
    <property type="match status" value="1"/>
</dbReference>
<accession>A0A369J8V8</accession>
<dbReference type="OrthoDB" id="1597724at2759"/>
<evidence type="ECO:0000256" key="2">
    <source>
        <dbReference type="ARBA" id="ARBA00022741"/>
    </source>
</evidence>
<evidence type="ECO:0000256" key="3">
    <source>
        <dbReference type="ARBA" id="ARBA00022801"/>
    </source>
</evidence>
<reference evidence="12" key="1">
    <citation type="submission" date="2018-04" db="EMBL/GenBank/DDBJ databases">
        <title>Whole genome sequencing of Hypsizygus marmoreus.</title>
        <authorList>
            <person name="Choi I.-G."/>
            <person name="Min B."/>
            <person name="Kim J.-G."/>
            <person name="Kim S."/>
            <person name="Oh Y.-L."/>
            <person name="Kong W.-S."/>
            <person name="Park H."/>
            <person name="Jeong J."/>
            <person name="Song E.-S."/>
        </authorList>
    </citation>
    <scope>NUCLEOTIDE SEQUENCE [LARGE SCALE GENOMIC DNA]</scope>
    <source>
        <strain evidence="12">51987-8</strain>
    </source>
</reference>
<dbReference type="Pfam" id="PF20428">
    <property type="entry name" value="Sey1_3HB"/>
    <property type="match status" value="1"/>
</dbReference>
<feature type="topological domain" description="Cytoplasmic" evidence="8">
    <location>
        <begin position="735"/>
        <end position="790"/>
    </location>
</feature>
<dbReference type="PANTHER" id="PTHR45923:SF2">
    <property type="entry name" value="PROTEIN SEY1"/>
    <property type="match status" value="1"/>
</dbReference>
<dbReference type="FunFam" id="3.40.50.300:FF:000727">
    <property type="entry name" value="Protein SEY1 homolog"/>
    <property type="match status" value="1"/>
</dbReference>
<dbReference type="PANTHER" id="PTHR45923">
    <property type="entry name" value="PROTEIN SEY1"/>
    <property type="match status" value="1"/>
</dbReference>
<dbReference type="PROSITE" id="PS51715">
    <property type="entry name" value="G_GB1_RHD3"/>
    <property type="match status" value="1"/>
</dbReference>
<feature type="region of interest" description="Disordered" evidence="9">
    <location>
        <begin position="768"/>
        <end position="790"/>
    </location>
</feature>
<dbReference type="FunCoup" id="A0A369J8V8">
    <property type="interactions" value="148"/>
</dbReference>
<dbReference type="InterPro" id="IPR008803">
    <property type="entry name" value="RHD3/Sey1"/>
</dbReference>
<keyword evidence="2 8" id="KW-0547">Nucleotide-binding</keyword>
<feature type="region of interest" description="Disordered" evidence="9">
    <location>
        <begin position="1"/>
        <end position="33"/>
    </location>
</feature>
<dbReference type="InterPro" id="IPR030386">
    <property type="entry name" value="G_GB1_RHD3_dom"/>
</dbReference>
<keyword evidence="3 8" id="KW-0378">Hydrolase</keyword>
<organism evidence="12 13">
    <name type="scientific">Hypsizygus marmoreus</name>
    <name type="common">White beech mushroom</name>
    <name type="synonym">Agaricus marmoreus</name>
    <dbReference type="NCBI Taxonomy" id="39966"/>
    <lineage>
        <taxon>Eukaryota</taxon>
        <taxon>Fungi</taxon>
        <taxon>Dikarya</taxon>
        <taxon>Basidiomycota</taxon>
        <taxon>Agaricomycotina</taxon>
        <taxon>Agaricomycetes</taxon>
        <taxon>Agaricomycetidae</taxon>
        <taxon>Agaricales</taxon>
        <taxon>Tricholomatineae</taxon>
        <taxon>Lyophyllaceae</taxon>
        <taxon>Hypsizygus</taxon>
    </lineage>
</organism>
<dbReference type="STRING" id="39966.A0A369J8V8"/>
<evidence type="ECO:0000256" key="1">
    <source>
        <dbReference type="ARBA" id="ARBA00022692"/>
    </source>
</evidence>
<dbReference type="InterPro" id="IPR027417">
    <property type="entry name" value="P-loop_NTPase"/>
</dbReference>
<keyword evidence="6 8" id="KW-0342">GTP-binding</keyword>
<dbReference type="EMBL" id="LUEZ02000122">
    <property type="protein sequence ID" value="RDB16865.1"/>
    <property type="molecule type" value="Genomic_DNA"/>
</dbReference>
<evidence type="ECO:0000256" key="8">
    <source>
        <dbReference type="HAMAP-Rule" id="MF_03109"/>
    </source>
</evidence>
<name>A0A369J8V8_HYPMA</name>
<evidence type="ECO:0000256" key="5">
    <source>
        <dbReference type="ARBA" id="ARBA00022989"/>
    </source>
</evidence>
<keyword evidence="13" id="KW-1185">Reference proteome</keyword>
<keyword evidence="4 8" id="KW-0256">Endoplasmic reticulum</keyword>
<sequence length="790" mass="89266">MATASPAPGALSPHAKLVGNGHLTNGTPSTSTERIQIVDDEKKFTPNLASQIEQWGLRDAGFNYNVVAVFGSQSTGKSTLLNRLFGTTFDVMDETKRQQTTKGIWMCRGKDMNVLVMDVEGTDGRERGEDQDFERKSALFSLASSEILIVNLWEHQVGLYQGANMGLLKTVFEVNLGLFGKKTQDGTNGRTLLLFVIRDHIGVTPLANLQATLTSDLTRIWESLAKPAELKDRQLSDYFDLAFTALPHKILSADKFEAEVQTLRRRFVNKTSEDYLFKPAYHKRIPADGVAFYMEGIWEQVQTNKDLDLPTQQELLAQFRCDEISAVALAEFNEQAKSQRRPVESGKVVEGLGALMRNWRTDALTRYDRDASRYHKGVYGRKRADLIASLDSTLSSLFLGQLKNLHKLCLVTFKKEMLDGLHGETYDFANVVSKAQARCEKTFSDGAKEALVDGTDWVWEDELELLKEEVRAVADQCRKDETKKMLNLIERNFKKHISEPVELALNKANSEMWDDILRTFRETLNKAETTYSTKAKSFNCTDEENVTSLAALRKRAWLALRAKIDEQTTDPVILGKLRGHFEERFRYDEHGVPRVWKPEDDIDSAFKKAKDETLELVPLYSKISPVDSSLEYTLPSETTDALSTEEFDFPSTLVVFTETKALELTNKFRRDADAYYVEAKRSTVASIAQIPYWMYGVLVVLGWNEAMAVLFNPVYFAVLLIALASAYAIIQLGLVGPLLQVTRTVGNELQRQVTNRLRDHFSQAALAEPVQARSHSVEDDDDDDLRRRPT</sequence>
<feature type="transmembrane region" description="Helical" evidence="10">
    <location>
        <begin position="692"/>
        <end position="711"/>
    </location>
</feature>
<comment type="similarity">
    <text evidence="8">Belongs to the TRAFAC class dynamin-like GTPase superfamily. GB1/RHD3 GTPase family. RHD3 subfamily.</text>
</comment>
<feature type="compositionally biased region" description="Polar residues" evidence="9">
    <location>
        <begin position="22"/>
        <end position="33"/>
    </location>
</feature>
<evidence type="ECO:0000256" key="7">
    <source>
        <dbReference type="ARBA" id="ARBA00023136"/>
    </source>
</evidence>
<comment type="subcellular location">
    <subcellularLocation>
        <location evidence="8">Endoplasmic reticulum membrane</location>
        <topology evidence="8">Multi-pass membrane protein</topology>
    </subcellularLocation>
    <text evidence="8">Enriched in the cortical ER. Concentrated in punctae along the ER tubules.</text>
</comment>
<dbReference type="Proteomes" id="UP000076154">
    <property type="component" value="Unassembled WGS sequence"/>
</dbReference>
<keyword evidence="1 8" id="KW-0812">Transmembrane</keyword>
<proteinExistence type="inferred from homology"/>
<evidence type="ECO:0000313" key="12">
    <source>
        <dbReference type="EMBL" id="RDB16865.1"/>
    </source>
</evidence>
<feature type="topological domain" description="Lumenal" evidence="8">
    <location>
        <begin position="711"/>
        <end position="713"/>
    </location>
</feature>
<comment type="caution">
    <text evidence="12">The sequence shown here is derived from an EMBL/GenBank/DDBJ whole genome shotgun (WGS) entry which is preliminary data.</text>
</comment>
<evidence type="ECO:0000256" key="10">
    <source>
        <dbReference type="SAM" id="Phobius"/>
    </source>
</evidence>
<keyword evidence="7 8" id="KW-0472">Membrane</keyword>
<dbReference type="SUPFAM" id="SSF52540">
    <property type="entry name" value="P-loop containing nucleoside triphosphate hydrolases"/>
    <property type="match status" value="1"/>
</dbReference>
<evidence type="ECO:0000313" key="13">
    <source>
        <dbReference type="Proteomes" id="UP000076154"/>
    </source>
</evidence>
<dbReference type="GO" id="GO:0005525">
    <property type="term" value="F:GTP binding"/>
    <property type="evidence" value="ECO:0007669"/>
    <property type="project" value="UniProtKB-UniRule"/>
</dbReference>
<evidence type="ECO:0000259" key="11">
    <source>
        <dbReference type="PROSITE" id="PS51715"/>
    </source>
</evidence>
<feature type="topological domain" description="Cytoplasmic" evidence="8">
    <location>
        <begin position="1"/>
        <end position="689"/>
    </location>
</feature>
<dbReference type="Gene3D" id="3.40.50.300">
    <property type="entry name" value="P-loop containing nucleotide triphosphate hydrolases"/>
    <property type="match status" value="1"/>
</dbReference>
<dbReference type="InterPro" id="IPR046758">
    <property type="entry name" value="Sey1/RHD3-like_3HB"/>
</dbReference>
<evidence type="ECO:0000256" key="9">
    <source>
        <dbReference type="SAM" id="MobiDB-lite"/>
    </source>
</evidence>
<evidence type="ECO:0000256" key="4">
    <source>
        <dbReference type="ARBA" id="ARBA00022824"/>
    </source>
</evidence>
<feature type="domain" description="GB1/RHD3-type G" evidence="11">
    <location>
        <begin position="61"/>
        <end position="281"/>
    </location>
</feature>
<dbReference type="GO" id="GO:0003924">
    <property type="term" value="F:GTPase activity"/>
    <property type="evidence" value="ECO:0007669"/>
    <property type="project" value="UniProtKB-UniRule"/>
</dbReference>
<dbReference type="InParanoid" id="A0A369J8V8"/>
<feature type="binding site" evidence="8">
    <location>
        <begin position="71"/>
        <end position="78"/>
    </location>
    <ligand>
        <name>GTP</name>
        <dbReference type="ChEBI" id="CHEBI:37565"/>
    </ligand>
</feature>
<protein>
    <submittedName>
        <fullName evidence="12">Protein SEY1</fullName>
    </submittedName>
</protein>
<dbReference type="AlphaFoldDB" id="A0A369J8V8"/>
<feature type="transmembrane region" description="Helical" evidence="10">
    <location>
        <begin position="718"/>
        <end position="739"/>
    </location>
</feature>
<dbReference type="GO" id="GO:0005789">
    <property type="term" value="C:endoplasmic reticulum membrane"/>
    <property type="evidence" value="ECO:0007669"/>
    <property type="project" value="UniProtKB-SubCell"/>
</dbReference>
<gene>
    <name evidence="8 12" type="primary">SEY1</name>
    <name evidence="12" type="ORF">Hypma_002502</name>
</gene>